<comment type="catalytic activity">
    <reaction evidence="1">
        <text>Endohydrolysis of (1-&gt;4)-beta-D-glucosidic linkages in cellulose, lichenin and cereal beta-D-glucans.</text>
        <dbReference type="EC" id="3.2.1.4"/>
    </reaction>
</comment>
<dbReference type="GO" id="GO:0008810">
    <property type="term" value="F:cellulase activity"/>
    <property type="evidence" value="ECO:0007669"/>
    <property type="project" value="UniProtKB-EC"/>
</dbReference>
<reference evidence="9 10" key="1">
    <citation type="submission" date="2019-07" db="EMBL/GenBank/DDBJ databases">
        <title>Genome sequencing of lignin-degrading bacterial isolates.</title>
        <authorList>
            <person name="Gladden J."/>
        </authorList>
    </citation>
    <scope>NUCLEOTIDE SEQUENCE [LARGE SCALE GENOMIC DNA]</scope>
    <source>
        <strain evidence="9 10">J19</strain>
    </source>
</reference>
<protein>
    <recommendedName>
        <fullName evidence="3">cellulase</fullName>
        <ecNumber evidence="3">3.2.1.4</ecNumber>
    </recommendedName>
</protein>
<dbReference type="AlphaFoldDB" id="A0A562DH60"/>
<dbReference type="Proteomes" id="UP000321583">
    <property type="component" value="Unassembled WGS sequence"/>
</dbReference>
<dbReference type="InterPro" id="IPR008928">
    <property type="entry name" value="6-hairpin_glycosidase_sf"/>
</dbReference>
<gene>
    <name evidence="9" type="ORF">L613_004200000030</name>
</gene>
<dbReference type="Gene3D" id="1.50.10.10">
    <property type="match status" value="1"/>
</dbReference>
<dbReference type="EC" id="3.2.1.4" evidence="3"/>
<keyword evidence="10" id="KW-1185">Reference proteome</keyword>
<evidence type="ECO:0000256" key="6">
    <source>
        <dbReference type="ARBA" id="ARBA00023295"/>
    </source>
</evidence>
<name>A0A562DH60_9GAMM</name>
<keyword evidence="8" id="KW-0732">Signal</keyword>
<sequence length="457" mass="50861">MVGGAFLEGIRCMHRRLPIRRLVAALPLLLGLALCACGASGEATAQATPTPPPAAAGPGAVASGQYPDLFAEAGYDAAAVEAKIQAAFRQLFHGDPRNQAVYYPSGANEHGPMAYIHDVNSNDVRSEGMSYGMMIAVQLDRKAEFDAIWNWAVTHMYHADPKHPAHGYFAWSVRTDGVANDEMPAPDGEEYFITALYFASARWGDGEGIYAYRSWADRILTDVLHRGAITGATSTSKRATAVNLFDKDAKMVRFTPDLPNAAHTDASYHLPAFYEVWARVGPEADRAFWREAAQVSRDYFVRAAHPKTALTPDYGNFDGTPWAAPWRRESADFRYDAWRTAMNWSMDWSWWRADPRQVELSNRLQAFFHRQGLDRYASLYTLAGKPLGGGQTTGLVAMNATASLAADHPRRLDFVRALWERPVPEGHHRYYDGMLYMMALLHCSGRYKAWMPQDADG</sequence>
<dbReference type="EMBL" id="VLJS01000072">
    <property type="protein sequence ID" value="TWH08989.1"/>
    <property type="molecule type" value="Genomic_DNA"/>
</dbReference>
<dbReference type="InterPro" id="IPR002037">
    <property type="entry name" value="Glyco_hydro_8"/>
</dbReference>
<keyword evidence="5" id="KW-0136">Cellulose degradation</keyword>
<accession>A0A562DH60</accession>
<evidence type="ECO:0000256" key="3">
    <source>
        <dbReference type="ARBA" id="ARBA00012601"/>
    </source>
</evidence>
<comment type="caution">
    <text evidence="9">The sequence shown here is derived from an EMBL/GenBank/DDBJ whole genome shotgun (WGS) entry which is preliminary data.</text>
</comment>
<dbReference type="Pfam" id="PF01270">
    <property type="entry name" value="Glyco_hydro_8"/>
    <property type="match status" value="1"/>
</dbReference>
<organism evidence="9 10">
    <name type="scientific">Pseudoxanthomonas taiwanensis J19</name>
    <dbReference type="NCBI Taxonomy" id="935569"/>
    <lineage>
        <taxon>Bacteria</taxon>
        <taxon>Pseudomonadati</taxon>
        <taxon>Pseudomonadota</taxon>
        <taxon>Gammaproteobacteria</taxon>
        <taxon>Lysobacterales</taxon>
        <taxon>Lysobacteraceae</taxon>
        <taxon>Pseudoxanthomonas</taxon>
    </lineage>
</organism>
<evidence type="ECO:0000256" key="4">
    <source>
        <dbReference type="ARBA" id="ARBA00022801"/>
    </source>
</evidence>
<evidence type="ECO:0000256" key="7">
    <source>
        <dbReference type="ARBA" id="ARBA00023326"/>
    </source>
</evidence>
<dbReference type="GO" id="GO:0030245">
    <property type="term" value="P:cellulose catabolic process"/>
    <property type="evidence" value="ECO:0007669"/>
    <property type="project" value="UniProtKB-KW"/>
</dbReference>
<dbReference type="SUPFAM" id="SSF48208">
    <property type="entry name" value="Six-hairpin glycosidases"/>
    <property type="match status" value="1"/>
</dbReference>
<keyword evidence="7" id="KW-0119">Carbohydrate metabolism</keyword>
<comment type="similarity">
    <text evidence="2">Belongs to the glycosyl hydrolase 8 (cellulase D) family.</text>
</comment>
<feature type="chain" id="PRO_5021809567" description="cellulase" evidence="8">
    <location>
        <begin position="46"/>
        <end position="457"/>
    </location>
</feature>
<dbReference type="PRINTS" id="PR00735">
    <property type="entry name" value="GLHYDRLASE8"/>
</dbReference>
<proteinExistence type="inferred from homology"/>
<keyword evidence="7" id="KW-0624">Polysaccharide degradation</keyword>
<keyword evidence="6 9" id="KW-0326">Glycosidase</keyword>
<evidence type="ECO:0000256" key="5">
    <source>
        <dbReference type="ARBA" id="ARBA00023001"/>
    </source>
</evidence>
<evidence type="ECO:0000313" key="10">
    <source>
        <dbReference type="Proteomes" id="UP000321583"/>
    </source>
</evidence>
<evidence type="ECO:0000256" key="8">
    <source>
        <dbReference type="SAM" id="SignalP"/>
    </source>
</evidence>
<feature type="signal peptide" evidence="8">
    <location>
        <begin position="1"/>
        <end position="45"/>
    </location>
</feature>
<evidence type="ECO:0000313" key="9">
    <source>
        <dbReference type="EMBL" id="TWH08989.1"/>
    </source>
</evidence>
<dbReference type="InterPro" id="IPR012341">
    <property type="entry name" value="6hp_glycosidase-like_sf"/>
</dbReference>
<evidence type="ECO:0000256" key="1">
    <source>
        <dbReference type="ARBA" id="ARBA00000966"/>
    </source>
</evidence>
<keyword evidence="9" id="KW-0858">Xylan degradation</keyword>
<keyword evidence="4 9" id="KW-0378">Hydrolase</keyword>
<dbReference type="GO" id="GO:0045493">
    <property type="term" value="P:xylan catabolic process"/>
    <property type="evidence" value="ECO:0007669"/>
    <property type="project" value="UniProtKB-KW"/>
</dbReference>
<evidence type="ECO:0000256" key="2">
    <source>
        <dbReference type="ARBA" id="ARBA00009209"/>
    </source>
</evidence>